<gene>
    <name evidence="5" type="ORF">CEN44_08635</name>
</gene>
<evidence type="ECO:0000256" key="2">
    <source>
        <dbReference type="ARBA" id="ARBA00023125"/>
    </source>
</evidence>
<sequence>MSDNEPPQHLHLFEGGWDGLHLLYEIEPANDPMPEVYLGQHFIIIALDDFRASYMLNGRWQHIDYTQGEIAIIPATQLFPQAKVDREVPLLELFLEPAKLARVVDESIDVEQFELLPQWHLRDPLIQHLGLALKAELETGGADSRLYVESMTTALSAHLLRRYSSRQQDIKSYTGGLPKYKLREVVSYIHDHLDQNLTLTEYAIAWTGLWYVSSGAYPKFDPLGILGYLFIFAMTVTSFQRPAAVLSQRGWKVLHTAGMYYFWLAFTVEFSMKIFHSVLIYLPLVILLVLAMVLRVIAPRRQRKLAS</sequence>
<dbReference type="AlphaFoldDB" id="A0A2N6K510"/>
<evidence type="ECO:0000313" key="5">
    <source>
        <dbReference type="EMBL" id="PLZ91441.1"/>
    </source>
</evidence>
<keyword evidence="4" id="KW-1133">Transmembrane helix</keyword>
<dbReference type="RefSeq" id="WP_016865712.1">
    <property type="nucleotide sequence ID" value="NZ_CAWNVR010000259.1"/>
</dbReference>
<keyword evidence="1" id="KW-0805">Transcription regulation</keyword>
<protein>
    <recommendedName>
        <fullName evidence="7">AraC family transcriptional regulator</fullName>
    </recommendedName>
</protein>
<keyword evidence="6" id="KW-1185">Reference proteome</keyword>
<keyword evidence="4" id="KW-0472">Membrane</keyword>
<keyword evidence="3" id="KW-0804">Transcription</keyword>
<dbReference type="PANTHER" id="PTHR46796:SF6">
    <property type="entry name" value="ARAC SUBFAMILY"/>
    <property type="match status" value="1"/>
</dbReference>
<evidence type="ECO:0000313" key="6">
    <source>
        <dbReference type="Proteomes" id="UP000235036"/>
    </source>
</evidence>
<dbReference type="InterPro" id="IPR050204">
    <property type="entry name" value="AraC_XylS_family_regulators"/>
</dbReference>
<dbReference type="GO" id="GO:0003677">
    <property type="term" value="F:DNA binding"/>
    <property type="evidence" value="ECO:0007669"/>
    <property type="project" value="UniProtKB-KW"/>
</dbReference>
<dbReference type="Proteomes" id="UP000235036">
    <property type="component" value="Unassembled WGS sequence"/>
</dbReference>
<comment type="caution">
    <text evidence="5">The sequence shown here is derived from an EMBL/GenBank/DDBJ whole genome shotgun (WGS) entry which is preliminary data.</text>
</comment>
<evidence type="ECO:0000256" key="3">
    <source>
        <dbReference type="ARBA" id="ARBA00023163"/>
    </source>
</evidence>
<feature type="transmembrane region" description="Helical" evidence="4">
    <location>
        <begin position="274"/>
        <end position="298"/>
    </location>
</feature>
<dbReference type="GO" id="GO:0080090">
    <property type="term" value="P:regulation of primary metabolic process"/>
    <property type="evidence" value="ECO:0007669"/>
    <property type="project" value="UniProtKB-ARBA"/>
</dbReference>
<name>A0A2N6K510_FISMU</name>
<keyword evidence="4" id="KW-0812">Transmembrane</keyword>
<evidence type="ECO:0000256" key="1">
    <source>
        <dbReference type="ARBA" id="ARBA00023015"/>
    </source>
</evidence>
<accession>A0A2N6K510</accession>
<organism evidence="5 6">
    <name type="scientific">Fischerella muscicola CCMEE 5323</name>
    <dbReference type="NCBI Taxonomy" id="2019572"/>
    <lineage>
        <taxon>Bacteria</taxon>
        <taxon>Bacillati</taxon>
        <taxon>Cyanobacteriota</taxon>
        <taxon>Cyanophyceae</taxon>
        <taxon>Nostocales</taxon>
        <taxon>Hapalosiphonaceae</taxon>
        <taxon>Fischerella</taxon>
    </lineage>
</organism>
<proteinExistence type="predicted"/>
<evidence type="ECO:0000256" key="4">
    <source>
        <dbReference type="SAM" id="Phobius"/>
    </source>
</evidence>
<keyword evidence="2" id="KW-0238">DNA-binding</keyword>
<evidence type="ECO:0008006" key="7">
    <source>
        <dbReference type="Google" id="ProtNLM"/>
    </source>
</evidence>
<dbReference type="EMBL" id="NRQW01000173">
    <property type="protein sequence ID" value="PLZ91441.1"/>
    <property type="molecule type" value="Genomic_DNA"/>
</dbReference>
<dbReference type="PANTHER" id="PTHR46796">
    <property type="entry name" value="HTH-TYPE TRANSCRIPTIONAL ACTIVATOR RHAS-RELATED"/>
    <property type="match status" value="1"/>
</dbReference>
<reference evidence="5 6" key="1">
    <citation type="submission" date="2017-08" db="EMBL/GenBank/DDBJ databases">
        <title>Genomes of Fischerella (Mastigocladus) sp. strains.</title>
        <authorList>
            <person name="Miller S.R."/>
        </authorList>
    </citation>
    <scope>NUCLEOTIDE SEQUENCE [LARGE SCALE GENOMIC DNA]</scope>
    <source>
        <strain evidence="5 6">CCMEE 5323</strain>
    </source>
</reference>